<reference evidence="2" key="1">
    <citation type="journal article" date="2019" name="Int. J. Syst. Evol. Microbiol.">
        <title>The Global Catalogue of Microorganisms (GCM) 10K type strain sequencing project: providing services to taxonomists for standard genome sequencing and annotation.</title>
        <authorList>
            <consortium name="The Broad Institute Genomics Platform"/>
            <consortium name="The Broad Institute Genome Sequencing Center for Infectious Disease"/>
            <person name="Wu L."/>
            <person name="Ma J."/>
        </authorList>
    </citation>
    <scope>NUCLEOTIDE SEQUENCE [LARGE SCALE GENOMIC DNA]</scope>
    <source>
        <strain evidence="2">KCTC 13193</strain>
    </source>
</reference>
<keyword evidence="2" id="KW-1185">Reference proteome</keyword>
<organism evidence="1 2">
    <name type="scientific">Virgibacillus sediminis</name>
    <dbReference type="NCBI Taxonomy" id="202260"/>
    <lineage>
        <taxon>Bacteria</taxon>
        <taxon>Bacillati</taxon>
        <taxon>Bacillota</taxon>
        <taxon>Bacilli</taxon>
        <taxon>Bacillales</taxon>
        <taxon>Bacillaceae</taxon>
        <taxon>Virgibacillus</taxon>
    </lineage>
</organism>
<comment type="caution">
    <text evidence="1">The sequence shown here is derived from an EMBL/GenBank/DDBJ whole genome shotgun (WGS) entry which is preliminary data.</text>
</comment>
<dbReference type="Gene3D" id="3.30.428.10">
    <property type="entry name" value="HIT-like"/>
    <property type="match status" value="2"/>
</dbReference>
<dbReference type="Proteomes" id="UP001595387">
    <property type="component" value="Unassembled WGS sequence"/>
</dbReference>
<evidence type="ECO:0000313" key="1">
    <source>
        <dbReference type="EMBL" id="MFC2949745.1"/>
    </source>
</evidence>
<dbReference type="EMBL" id="JBHRRZ010000038">
    <property type="protein sequence ID" value="MFC2949745.1"/>
    <property type="molecule type" value="Genomic_DNA"/>
</dbReference>
<evidence type="ECO:0000313" key="2">
    <source>
        <dbReference type="Proteomes" id="UP001595387"/>
    </source>
</evidence>
<dbReference type="RefSeq" id="WP_390307716.1">
    <property type="nucleotide sequence ID" value="NZ_JBHRRZ010000038.1"/>
</dbReference>
<protein>
    <recommendedName>
        <fullName evidence="3">Galactose-1-phosphate uridylyltransferase</fullName>
    </recommendedName>
</protein>
<evidence type="ECO:0008006" key="3">
    <source>
        <dbReference type="Google" id="ProtNLM"/>
    </source>
</evidence>
<gene>
    <name evidence="1" type="ORF">ACFODW_15590</name>
</gene>
<proteinExistence type="predicted"/>
<dbReference type="SUPFAM" id="SSF54197">
    <property type="entry name" value="HIT-like"/>
    <property type="match status" value="1"/>
</dbReference>
<name>A0ABV7AAI7_9BACI</name>
<dbReference type="InterPro" id="IPR036265">
    <property type="entry name" value="HIT-like_sf"/>
</dbReference>
<sequence length="330" mass="37989">MDPLFVTQEEVFSFYTKDGEKLERKTEVRFDPLTGESSRLVVDPGMKQLEKVYHRNQMKESRENCPLCPENLEKLTPVFQKVINPEGRIRQGSAVVYPNMFPYGKHNGVVVVSEEHYLPLKEFTVEMIQDAFQAAQQYIQQVLRAEQDVMYVSVNWNHLPQADGSTLHPQLHGVVSESATNYQSLFDRKSRAFQENHRREYLSWLYEHEKGGERWVGEKGSVAWIHAFAPKGHYDVQAIFKGVTDIKDIKQQDWNDFAHGLKAVFHTLEQEGLDGFNLSLTFSNEGSPAHARIIPVGHSTTGIHAFQTLHQEPIVYKNPEEAARKVKKYF</sequence>
<accession>A0ABV7AAI7</accession>